<dbReference type="HOGENOM" id="CLU_088021_0_0_1"/>
<evidence type="ECO:0000313" key="2">
    <source>
        <dbReference type="EMBL" id="KIJ41908.1"/>
    </source>
</evidence>
<sequence length="312" mass="35560">MFSSVAGSFGVPVILIEPYKNQPEITTDSFVPGDFEPCDWCGEWPKASKKETRVQSRVLILTRGKLLTSARGPKQLLQGVIYAMLGHWILFKAGWLHRDVSIGNVLLMMEPEPRNPVEAFSNLGELYFNECVGFIIDGDLAVKWNNLDHEDALRRSGTPPFMSINLIQSWLSGEEIYHTPIDDLESFIWVLLWAIFDILPKKRIQLTPVEQRYNDSLRSNSLGLLGVKGGLLDDLDIRPLKKWSSGFRAFAPLLKEWLTLAKQARAEMIAFEDSPPTDVEFYKNYYAQYLEIGVKYLNDLPEDWPYVPSLSS</sequence>
<dbReference type="OrthoDB" id="5584477at2759"/>
<feature type="domain" description="Fungal-type protein kinase" evidence="1">
    <location>
        <begin position="46"/>
        <end position="194"/>
    </location>
</feature>
<dbReference type="Pfam" id="PF17667">
    <property type="entry name" value="Pkinase_fungal"/>
    <property type="match status" value="1"/>
</dbReference>
<name>A0A0C9UG03_SPHS4</name>
<dbReference type="AlphaFoldDB" id="A0A0C9UG03"/>
<dbReference type="PANTHER" id="PTHR38248">
    <property type="entry name" value="FUNK1 6"/>
    <property type="match status" value="1"/>
</dbReference>
<protein>
    <recommendedName>
        <fullName evidence="1">Fungal-type protein kinase domain-containing protein</fullName>
    </recommendedName>
</protein>
<proteinExistence type="predicted"/>
<dbReference type="PANTHER" id="PTHR38248:SF2">
    <property type="entry name" value="FUNK1 11"/>
    <property type="match status" value="1"/>
</dbReference>
<gene>
    <name evidence="2" type="ORF">M422DRAFT_171633</name>
</gene>
<evidence type="ECO:0000259" key="1">
    <source>
        <dbReference type="Pfam" id="PF17667"/>
    </source>
</evidence>
<evidence type="ECO:0000313" key="3">
    <source>
        <dbReference type="Proteomes" id="UP000054279"/>
    </source>
</evidence>
<dbReference type="EMBL" id="KN837133">
    <property type="protein sequence ID" value="KIJ41908.1"/>
    <property type="molecule type" value="Genomic_DNA"/>
</dbReference>
<dbReference type="SUPFAM" id="SSF56112">
    <property type="entry name" value="Protein kinase-like (PK-like)"/>
    <property type="match status" value="1"/>
</dbReference>
<dbReference type="InterPro" id="IPR011009">
    <property type="entry name" value="Kinase-like_dom_sf"/>
</dbReference>
<keyword evidence="3" id="KW-1185">Reference proteome</keyword>
<organism evidence="2 3">
    <name type="scientific">Sphaerobolus stellatus (strain SS14)</name>
    <dbReference type="NCBI Taxonomy" id="990650"/>
    <lineage>
        <taxon>Eukaryota</taxon>
        <taxon>Fungi</taxon>
        <taxon>Dikarya</taxon>
        <taxon>Basidiomycota</taxon>
        <taxon>Agaricomycotina</taxon>
        <taxon>Agaricomycetes</taxon>
        <taxon>Phallomycetidae</taxon>
        <taxon>Geastrales</taxon>
        <taxon>Sphaerobolaceae</taxon>
        <taxon>Sphaerobolus</taxon>
    </lineage>
</organism>
<dbReference type="Proteomes" id="UP000054279">
    <property type="component" value="Unassembled WGS sequence"/>
</dbReference>
<accession>A0A0C9UG03</accession>
<dbReference type="InterPro" id="IPR040976">
    <property type="entry name" value="Pkinase_fungal"/>
</dbReference>
<dbReference type="Gene3D" id="1.10.510.10">
    <property type="entry name" value="Transferase(Phosphotransferase) domain 1"/>
    <property type="match status" value="1"/>
</dbReference>
<reference evidence="2 3" key="1">
    <citation type="submission" date="2014-06" db="EMBL/GenBank/DDBJ databases">
        <title>Evolutionary Origins and Diversification of the Mycorrhizal Mutualists.</title>
        <authorList>
            <consortium name="DOE Joint Genome Institute"/>
            <consortium name="Mycorrhizal Genomics Consortium"/>
            <person name="Kohler A."/>
            <person name="Kuo A."/>
            <person name="Nagy L.G."/>
            <person name="Floudas D."/>
            <person name="Copeland A."/>
            <person name="Barry K.W."/>
            <person name="Cichocki N."/>
            <person name="Veneault-Fourrey C."/>
            <person name="LaButti K."/>
            <person name="Lindquist E.A."/>
            <person name="Lipzen A."/>
            <person name="Lundell T."/>
            <person name="Morin E."/>
            <person name="Murat C."/>
            <person name="Riley R."/>
            <person name="Ohm R."/>
            <person name="Sun H."/>
            <person name="Tunlid A."/>
            <person name="Henrissat B."/>
            <person name="Grigoriev I.V."/>
            <person name="Hibbett D.S."/>
            <person name="Martin F."/>
        </authorList>
    </citation>
    <scope>NUCLEOTIDE SEQUENCE [LARGE SCALE GENOMIC DNA]</scope>
    <source>
        <strain evidence="2 3">SS14</strain>
    </source>
</reference>